<dbReference type="Proteomes" id="UP001153365">
    <property type="component" value="Unassembled WGS sequence"/>
</dbReference>
<dbReference type="EMBL" id="CALTRL010005687">
    <property type="protein sequence ID" value="CAH7684745.1"/>
    <property type="molecule type" value="Genomic_DNA"/>
</dbReference>
<proteinExistence type="predicted"/>
<keyword evidence="2" id="KW-1185">Reference proteome</keyword>
<sequence>MSPKAHIRHLQQAQIAQKMVQIEVRKEVEAFRANKAKATEENLNEMLDSNEARRSAHSQSQASLLEELLQISSSGIKDSLRWSFGSPPNTKEDFNQDKQVALRKLLNQHQSVGECVKKLMNMASGKKYCEAYKLGTQLNDEMGRTFCCLSGWFESLEVEDYKPFDWEESKGKRKADGCPE</sequence>
<name>A0AAV0BFD2_PHAPC</name>
<reference evidence="1" key="1">
    <citation type="submission" date="2022-06" db="EMBL/GenBank/DDBJ databases">
        <authorList>
            <consortium name="SYNGENTA / RWTH Aachen University"/>
        </authorList>
    </citation>
    <scope>NUCLEOTIDE SEQUENCE</scope>
</reference>
<dbReference type="AlphaFoldDB" id="A0AAV0BFD2"/>
<comment type="caution">
    <text evidence="1">The sequence shown here is derived from an EMBL/GenBank/DDBJ whole genome shotgun (WGS) entry which is preliminary data.</text>
</comment>
<accession>A0AAV0BFD2</accession>
<evidence type="ECO:0000313" key="2">
    <source>
        <dbReference type="Proteomes" id="UP001153365"/>
    </source>
</evidence>
<protein>
    <submittedName>
        <fullName evidence="1">Uncharacterized protein</fullName>
    </submittedName>
</protein>
<evidence type="ECO:0000313" key="1">
    <source>
        <dbReference type="EMBL" id="CAH7684745.1"/>
    </source>
</evidence>
<gene>
    <name evidence="1" type="ORF">PPACK8108_LOCUS19167</name>
</gene>
<organism evidence="1 2">
    <name type="scientific">Phakopsora pachyrhizi</name>
    <name type="common">Asian soybean rust disease fungus</name>
    <dbReference type="NCBI Taxonomy" id="170000"/>
    <lineage>
        <taxon>Eukaryota</taxon>
        <taxon>Fungi</taxon>
        <taxon>Dikarya</taxon>
        <taxon>Basidiomycota</taxon>
        <taxon>Pucciniomycotina</taxon>
        <taxon>Pucciniomycetes</taxon>
        <taxon>Pucciniales</taxon>
        <taxon>Phakopsoraceae</taxon>
        <taxon>Phakopsora</taxon>
    </lineage>
</organism>